<dbReference type="PANTHER" id="PTHR42886:SF29">
    <property type="entry name" value="PUMMELIG, ISOFORM A"/>
    <property type="match status" value="1"/>
</dbReference>
<keyword evidence="2" id="KW-0378">Hydrolase</keyword>
<dbReference type="Proteomes" id="UP000294404">
    <property type="component" value="Chromosome"/>
</dbReference>
<reference evidence="2 3" key="1">
    <citation type="submission" date="2019-02" db="EMBL/GenBank/DDBJ databases">
        <authorList>
            <person name="Manzano-Marin A."/>
            <person name="Manzano-Marin A."/>
        </authorList>
    </citation>
    <scope>NUCLEOTIDE SEQUENCE [LARGE SCALE GENOMIC DNA]</scope>
    <source>
        <strain evidence="2 3">BuCicuneomaculata</strain>
    </source>
</reference>
<feature type="domain" description="AB hydrolase-1" evidence="1">
    <location>
        <begin position="16"/>
        <end position="244"/>
    </location>
</feature>
<organism evidence="2 3">
    <name type="scientific">Buchnera aphidicola</name>
    <name type="common">Cinara cuneomaculata</name>
    <dbReference type="NCBI Taxonomy" id="1660040"/>
    <lineage>
        <taxon>Bacteria</taxon>
        <taxon>Pseudomonadati</taxon>
        <taxon>Pseudomonadota</taxon>
        <taxon>Gammaproteobacteria</taxon>
        <taxon>Enterobacterales</taxon>
        <taxon>Erwiniaceae</taxon>
        <taxon>Buchnera</taxon>
    </lineage>
</organism>
<dbReference type="RefSeq" id="WP_154027697.1">
    <property type="nucleotide sequence ID" value="NZ_LR217695.1"/>
</dbReference>
<name>A0A451CYL0_9GAMM</name>
<dbReference type="InterPro" id="IPR029058">
    <property type="entry name" value="AB_hydrolase_fold"/>
</dbReference>
<evidence type="ECO:0000313" key="3">
    <source>
        <dbReference type="Proteomes" id="UP000294404"/>
    </source>
</evidence>
<proteinExistence type="predicted"/>
<dbReference type="InterPro" id="IPR000073">
    <property type="entry name" value="AB_hydrolase_1"/>
</dbReference>
<dbReference type="Pfam" id="PF00561">
    <property type="entry name" value="Abhydrolase_1"/>
    <property type="match status" value="1"/>
</dbReference>
<evidence type="ECO:0000259" key="1">
    <source>
        <dbReference type="Pfam" id="PF00561"/>
    </source>
</evidence>
<accession>A0A451CYL0</accession>
<dbReference type="SUPFAM" id="SSF53474">
    <property type="entry name" value="alpha/beta-Hydrolases"/>
    <property type="match status" value="1"/>
</dbReference>
<dbReference type="GO" id="GO:0090499">
    <property type="term" value="F:pimelyl-[acyl-carrier protein] methyl ester esterase activity"/>
    <property type="evidence" value="ECO:0007669"/>
    <property type="project" value="UniProtKB-EC"/>
</dbReference>
<dbReference type="AlphaFoldDB" id="A0A451CYL0"/>
<dbReference type="EC" id="3.1.1.85" evidence="2"/>
<dbReference type="PANTHER" id="PTHR42886">
    <property type="entry name" value="RE40534P-RELATED"/>
    <property type="match status" value="1"/>
</dbReference>
<protein>
    <submittedName>
        <fullName evidence="2">Pimeloyl-[acyl-carrier protein] methyl ester esterase</fullName>
        <ecNumber evidence="2">3.1.1.85</ecNumber>
    </submittedName>
</protein>
<gene>
    <name evidence="2" type="primary">bioH</name>
    <name evidence="2" type="ORF">BUCICUMA2628_364</name>
</gene>
<sequence>MQKIIRQSIFGNGKIHLVLLHGWGLNSVVWNKIIPILKRNFTLHIIDLPGFGKNIHCPIMNFEQTSTRLLKIVTKKAIWLGWSLGGLFVHYLGLHYPKHTQAVIYTASSPFFIQEEKWPGISINLLNSIKKNILTDYEKFLLKFIVIHVIDININNIYNFKIKKFLFKKYPSPTKQAIEIGYHWLTTIDYRNTKLSPNIPTFRIYGELDNIVPIKIKKIIDNLWNNNNSCVITGAKHAPFLSHPIIFCNILNEFIKNLSMI</sequence>
<evidence type="ECO:0000313" key="2">
    <source>
        <dbReference type="EMBL" id="VFP78355.1"/>
    </source>
</evidence>
<dbReference type="EMBL" id="LR217695">
    <property type="protein sequence ID" value="VFP78355.1"/>
    <property type="molecule type" value="Genomic_DNA"/>
</dbReference>
<dbReference type="Gene3D" id="3.40.50.1820">
    <property type="entry name" value="alpha/beta hydrolase"/>
    <property type="match status" value="1"/>
</dbReference>
<dbReference type="OrthoDB" id="9780744at2"/>